<feature type="compositionally biased region" description="Polar residues" evidence="2">
    <location>
        <begin position="56"/>
        <end position="65"/>
    </location>
</feature>
<gene>
    <name evidence="3" type="ORF">F444_14412</name>
</gene>
<dbReference type="AlphaFoldDB" id="A0A080ZQB2"/>
<reference evidence="3 4" key="1">
    <citation type="submission" date="2013-11" db="EMBL/GenBank/DDBJ databases">
        <title>The Genome Sequence of Phytophthora parasitica P1976.</title>
        <authorList>
            <consortium name="The Broad Institute Genomics Platform"/>
            <person name="Russ C."/>
            <person name="Tyler B."/>
            <person name="Panabieres F."/>
            <person name="Shan W."/>
            <person name="Tripathy S."/>
            <person name="Grunwald N."/>
            <person name="Machado M."/>
            <person name="Johnson C.S."/>
            <person name="Walker B."/>
            <person name="Young S."/>
            <person name="Zeng Q."/>
            <person name="Gargeya S."/>
            <person name="Fitzgerald M."/>
            <person name="Haas B."/>
            <person name="Abouelleil A."/>
            <person name="Allen A.W."/>
            <person name="Alvarado L."/>
            <person name="Arachchi H.M."/>
            <person name="Berlin A.M."/>
            <person name="Chapman S.B."/>
            <person name="Gainer-Dewar J."/>
            <person name="Goldberg J."/>
            <person name="Griggs A."/>
            <person name="Gujja S."/>
            <person name="Hansen M."/>
            <person name="Howarth C."/>
            <person name="Imamovic A."/>
            <person name="Ireland A."/>
            <person name="Larimer J."/>
            <person name="McCowan C."/>
            <person name="Murphy C."/>
            <person name="Pearson M."/>
            <person name="Poon T.W."/>
            <person name="Priest M."/>
            <person name="Roberts A."/>
            <person name="Saif S."/>
            <person name="Shea T."/>
            <person name="Sisk P."/>
            <person name="Sykes S."/>
            <person name="Wortman J."/>
            <person name="Nusbaum C."/>
            <person name="Birren B."/>
        </authorList>
    </citation>
    <scope>NUCLEOTIDE SEQUENCE [LARGE SCALE GENOMIC DNA]</scope>
    <source>
        <strain evidence="3 4">P1976</strain>
    </source>
</reference>
<organism evidence="3 4">
    <name type="scientific">Phytophthora nicotianae P1976</name>
    <dbReference type="NCBI Taxonomy" id="1317066"/>
    <lineage>
        <taxon>Eukaryota</taxon>
        <taxon>Sar</taxon>
        <taxon>Stramenopiles</taxon>
        <taxon>Oomycota</taxon>
        <taxon>Peronosporomycetes</taxon>
        <taxon>Peronosporales</taxon>
        <taxon>Peronosporaceae</taxon>
        <taxon>Phytophthora</taxon>
    </lineage>
</organism>
<dbReference type="EMBL" id="ANJA01002609">
    <property type="protein sequence ID" value="ETO68823.1"/>
    <property type="molecule type" value="Genomic_DNA"/>
</dbReference>
<evidence type="ECO:0000256" key="1">
    <source>
        <dbReference type="SAM" id="Coils"/>
    </source>
</evidence>
<dbReference type="OrthoDB" id="128456at2759"/>
<dbReference type="Proteomes" id="UP000028582">
    <property type="component" value="Unassembled WGS sequence"/>
</dbReference>
<dbReference type="PANTHER" id="PTHR35796:SF3">
    <property type="entry name" value="BHLH DOMAIN-CONTAINING PROTEIN"/>
    <property type="match status" value="1"/>
</dbReference>
<keyword evidence="1" id="KW-0175">Coiled coil</keyword>
<sequence>MASFQQEDDTSVLEAALSFVDEFDFDADGLTASSSVSYPQLPREVMPAPSQKLAITASTESPTSLSKEEKHRLRAEKKRMLRKAGIYSDPNRARNEQTREIAFLREQLEKLQLDLQVLQKTKKNGIIALHSTTQRLSLWQEQAIRQRRKREQAECDNVRLKLAVERQKKMADSLGLLVRKRTRQLNNECAALINQCCIERPTIDVSYFCGDVEDFRELFYRIDGAYRDLDAIFASNGLANRSIPIQDVQMREDVDGKYLEFFTYKDLPFGLQDTAQASWDYFKGAEKHMAYGNLYEKSAKNLDDPYTIIEEFTKEVYSNSSKADVKMQQVVRRYVEEDRDIVIRVSHAAPIEVKNKVLRGLTHNVRGFSVAKRSPASTPKCELTQLQLCTQIALEMKDGAAYNPKNVRALTNFLIVHGLKNTVVNREYIENILADRALKHRIE</sequence>
<feature type="region of interest" description="Disordered" evidence="2">
    <location>
        <begin position="41"/>
        <end position="70"/>
    </location>
</feature>
<protein>
    <recommendedName>
        <fullName evidence="5">M96 mating-specific protein family</fullName>
    </recommendedName>
</protein>
<dbReference type="PANTHER" id="PTHR35796">
    <property type="entry name" value="HYPOTHETICAL CYTOSOLIC PROTEIN"/>
    <property type="match status" value="1"/>
</dbReference>
<comment type="caution">
    <text evidence="3">The sequence shown here is derived from an EMBL/GenBank/DDBJ whole genome shotgun (WGS) entry which is preliminary data.</text>
</comment>
<name>A0A080ZQB2_PHYNI</name>
<proteinExistence type="predicted"/>
<evidence type="ECO:0000313" key="4">
    <source>
        <dbReference type="Proteomes" id="UP000028582"/>
    </source>
</evidence>
<evidence type="ECO:0000256" key="2">
    <source>
        <dbReference type="SAM" id="MobiDB-lite"/>
    </source>
</evidence>
<accession>A0A080ZQB2</accession>
<evidence type="ECO:0000313" key="3">
    <source>
        <dbReference type="EMBL" id="ETO68823.1"/>
    </source>
</evidence>
<feature type="coiled-coil region" evidence="1">
    <location>
        <begin position="94"/>
        <end position="121"/>
    </location>
</feature>
<evidence type="ECO:0008006" key="5">
    <source>
        <dbReference type="Google" id="ProtNLM"/>
    </source>
</evidence>